<feature type="region of interest" description="Disordered" evidence="1">
    <location>
        <begin position="33"/>
        <end position="56"/>
    </location>
</feature>
<accession>A0A5C4SFZ1</accession>
<feature type="compositionally biased region" description="Acidic residues" evidence="1">
    <location>
        <begin position="44"/>
        <end position="56"/>
    </location>
</feature>
<dbReference type="Proteomes" id="UP000308713">
    <property type="component" value="Unassembled WGS sequence"/>
</dbReference>
<dbReference type="RefSeq" id="WP_139698591.1">
    <property type="nucleotide sequence ID" value="NZ_CP074074.1"/>
</dbReference>
<evidence type="ECO:0000313" key="5">
    <source>
        <dbReference type="Proteomes" id="UP000308713"/>
    </source>
</evidence>
<evidence type="ECO:0000259" key="3">
    <source>
        <dbReference type="Pfam" id="PF22826"/>
    </source>
</evidence>
<evidence type="ECO:0000256" key="1">
    <source>
        <dbReference type="SAM" id="MobiDB-lite"/>
    </source>
</evidence>
<organism evidence="4 5">
    <name type="scientific">Allotamlana fucoidanivorans</name>
    <dbReference type="NCBI Taxonomy" id="2583814"/>
    <lineage>
        <taxon>Bacteria</taxon>
        <taxon>Pseudomonadati</taxon>
        <taxon>Bacteroidota</taxon>
        <taxon>Flavobacteriia</taxon>
        <taxon>Flavobacteriales</taxon>
        <taxon>Flavobacteriaceae</taxon>
        <taxon>Allotamlana</taxon>
    </lineage>
</organism>
<dbReference type="AlphaFoldDB" id="A0A5C4SFZ1"/>
<gene>
    <name evidence="4" type="ORF">FGF67_15085</name>
</gene>
<reference evidence="4 5" key="1">
    <citation type="submission" date="2019-05" db="EMBL/GenBank/DDBJ databases">
        <title>Tamlana fucoidanivorans sp. nov., isolated from the surface of algae collected from Fujian province in China.</title>
        <authorList>
            <person name="Li J."/>
        </authorList>
    </citation>
    <scope>NUCLEOTIDE SEQUENCE [LARGE SCALE GENOMIC DNA]</scope>
    <source>
        <strain evidence="4 5">CW2-9</strain>
    </source>
</reference>
<sequence>MRRLKFKCKVTFLVVLMAFSVLLSCSKEDELEPVKEEEKVNPIPEEEKEEEKEEETGPYAVYVADELTGVYTTCTDGKDNPQRDTADILNPVNVGTIDDRSCYADYEEVDANGIVYGVYNITAGSNHLDAENTLQPRIERSLSRSQTTGIGSYARFTGTVRILEVGKTSSEGSDGTYIMQAKGKHTGGGGSADPAICLYLAKPVYGKDSAGNNVQVSFDLYREQIKVRGGSGASGRDVVFLTNIEKGKPTEVVLEVGFRADPNDASKKIHYADALIGGEAYNFNIPEPERGTQSGIRYGAYRVKGGRAQIRWANTTYKKEEK</sequence>
<dbReference type="InterPro" id="IPR054591">
    <property type="entry name" value="PL28"/>
</dbReference>
<proteinExistence type="predicted"/>
<feature type="domain" description="PL28 ulvan lyase" evidence="3">
    <location>
        <begin position="65"/>
        <end position="320"/>
    </location>
</feature>
<dbReference type="SMR" id="A0A5C4SFZ1"/>
<name>A0A5C4SFZ1_9FLAO</name>
<dbReference type="EMBL" id="VDCS01000016">
    <property type="protein sequence ID" value="TNJ41881.1"/>
    <property type="molecule type" value="Genomic_DNA"/>
</dbReference>
<protein>
    <recommendedName>
        <fullName evidence="3">PL28 ulvan lyase domain-containing protein</fullName>
    </recommendedName>
</protein>
<comment type="caution">
    <text evidence="4">The sequence shown here is derived from an EMBL/GenBank/DDBJ whole genome shotgun (WGS) entry which is preliminary data.</text>
</comment>
<dbReference type="Pfam" id="PF22826">
    <property type="entry name" value="PL28"/>
    <property type="match status" value="1"/>
</dbReference>
<keyword evidence="2" id="KW-0732">Signal</keyword>
<feature type="chain" id="PRO_5023071272" description="PL28 ulvan lyase domain-containing protein" evidence="2">
    <location>
        <begin position="24"/>
        <end position="322"/>
    </location>
</feature>
<keyword evidence="5" id="KW-1185">Reference proteome</keyword>
<evidence type="ECO:0000256" key="2">
    <source>
        <dbReference type="SAM" id="SignalP"/>
    </source>
</evidence>
<evidence type="ECO:0000313" key="4">
    <source>
        <dbReference type="EMBL" id="TNJ41881.1"/>
    </source>
</evidence>
<dbReference type="OrthoDB" id="1415098at2"/>
<feature type="signal peptide" evidence="2">
    <location>
        <begin position="1"/>
        <end position="23"/>
    </location>
</feature>
<dbReference type="PROSITE" id="PS51257">
    <property type="entry name" value="PROKAR_LIPOPROTEIN"/>
    <property type="match status" value="1"/>
</dbReference>